<evidence type="ECO:0000313" key="7">
    <source>
        <dbReference type="EMBL" id="KMQ76556.1"/>
    </source>
</evidence>
<accession>A0A0J7JFK7</accession>
<keyword evidence="4 6" id="KW-1133">Transmembrane helix</keyword>
<dbReference type="PANTHER" id="PTHR43461">
    <property type="entry name" value="TRANSMEMBRANE PROTEIN 256"/>
    <property type="match status" value="1"/>
</dbReference>
<keyword evidence="3 6" id="KW-0812">Transmembrane</keyword>
<feature type="transmembrane region" description="Helical" evidence="6">
    <location>
        <begin position="109"/>
        <end position="130"/>
    </location>
</feature>
<dbReference type="PATRIC" id="fig|1658765.3.peg.2791"/>
<name>A0A0J7JFK7_9GAMM</name>
<feature type="transmembrane region" description="Helical" evidence="6">
    <location>
        <begin position="59"/>
        <end position="76"/>
    </location>
</feature>
<evidence type="ECO:0000256" key="6">
    <source>
        <dbReference type="SAM" id="Phobius"/>
    </source>
</evidence>
<keyword evidence="8" id="KW-1185">Reference proteome</keyword>
<proteinExistence type="inferred from homology"/>
<dbReference type="GO" id="GO:0005886">
    <property type="term" value="C:plasma membrane"/>
    <property type="evidence" value="ECO:0007669"/>
    <property type="project" value="TreeGrafter"/>
</dbReference>
<feature type="transmembrane region" description="Helical" evidence="6">
    <location>
        <begin position="83"/>
        <end position="103"/>
    </location>
</feature>
<comment type="caution">
    <text evidence="7">The sequence shown here is derived from an EMBL/GenBank/DDBJ whole genome shotgun (WGS) entry which is preliminary data.</text>
</comment>
<dbReference type="AlphaFoldDB" id="A0A0J7JFK7"/>
<evidence type="ECO:0000256" key="4">
    <source>
        <dbReference type="ARBA" id="ARBA00022989"/>
    </source>
</evidence>
<protein>
    <submittedName>
        <fullName evidence="7">Putative membrane protein YgdD, TMEM256/DUF423 family</fullName>
    </submittedName>
</protein>
<dbReference type="PANTHER" id="PTHR43461:SF1">
    <property type="entry name" value="TRANSMEMBRANE PROTEIN 256"/>
    <property type="match status" value="1"/>
</dbReference>
<reference evidence="7 8" key="1">
    <citation type="submission" date="2015-06" db="EMBL/GenBank/DDBJ databases">
        <title>Marinobacter subterrani, a genetically tractable neutrophilic iron-oxidizing strain isolated from the Soudan Iron Mine.</title>
        <authorList>
            <person name="Bonis B.M."/>
            <person name="Gralnick J.A."/>
        </authorList>
    </citation>
    <scope>NUCLEOTIDE SEQUENCE [LARGE SCALE GENOMIC DNA]</scope>
    <source>
        <strain evidence="7 8">JG233</strain>
    </source>
</reference>
<dbReference type="Pfam" id="PF04241">
    <property type="entry name" value="DUF423"/>
    <property type="match status" value="1"/>
</dbReference>
<dbReference type="EMBL" id="LFBU01000001">
    <property type="protein sequence ID" value="KMQ76556.1"/>
    <property type="molecule type" value="Genomic_DNA"/>
</dbReference>
<dbReference type="InterPro" id="IPR006696">
    <property type="entry name" value="DUF423"/>
</dbReference>
<evidence type="ECO:0000313" key="8">
    <source>
        <dbReference type="Proteomes" id="UP000036102"/>
    </source>
</evidence>
<evidence type="ECO:0000256" key="1">
    <source>
        <dbReference type="ARBA" id="ARBA00004141"/>
    </source>
</evidence>
<gene>
    <name evidence="7" type="ORF">Msub_12770</name>
</gene>
<dbReference type="STRING" id="1658765.Msub_12770"/>
<evidence type="ECO:0000256" key="3">
    <source>
        <dbReference type="ARBA" id="ARBA00022692"/>
    </source>
</evidence>
<organism evidence="7 8">
    <name type="scientific">Marinobacter subterrani</name>
    <dbReference type="NCBI Taxonomy" id="1658765"/>
    <lineage>
        <taxon>Bacteria</taxon>
        <taxon>Pseudomonadati</taxon>
        <taxon>Pseudomonadota</taxon>
        <taxon>Gammaproteobacteria</taxon>
        <taxon>Pseudomonadales</taxon>
        <taxon>Marinobacteraceae</taxon>
        <taxon>Marinobacter</taxon>
    </lineage>
</organism>
<comment type="subcellular location">
    <subcellularLocation>
        <location evidence="1">Membrane</location>
        <topology evidence="1">Multi-pass membrane protein</topology>
    </subcellularLocation>
</comment>
<sequence length="137" mass="14548">MTAESVQSFANRVPGWPLIAGGCLALLAVMAGAFGAHGLRGLVSERDLEVFQTAVTYQMYHAIALVMVALLSGMGLSRKLLGWAAGFYLAGIALFSGSLYLLVLTDVRWFGPVTPVGGACFMVGWVLLIISGINRNR</sequence>
<dbReference type="Proteomes" id="UP000036102">
    <property type="component" value="Unassembled WGS sequence"/>
</dbReference>
<evidence type="ECO:0000256" key="5">
    <source>
        <dbReference type="ARBA" id="ARBA00023136"/>
    </source>
</evidence>
<keyword evidence="5 6" id="KW-0472">Membrane</keyword>
<comment type="similarity">
    <text evidence="2">Belongs to the UPF0382 family.</text>
</comment>
<evidence type="ECO:0000256" key="2">
    <source>
        <dbReference type="ARBA" id="ARBA00009694"/>
    </source>
</evidence>